<dbReference type="SUPFAM" id="SSF55120">
    <property type="entry name" value="Pseudouridine synthase"/>
    <property type="match status" value="1"/>
</dbReference>
<dbReference type="RefSeq" id="WP_126448166.1">
    <property type="nucleotide sequence ID" value="NZ_CP034549.1"/>
</dbReference>
<dbReference type="EMBL" id="CP034549">
    <property type="protein sequence ID" value="AZQ44585.1"/>
    <property type="molecule type" value="Genomic_DNA"/>
</dbReference>
<feature type="domain" description="Pseudouridine synthase RsuA/RluA-like" evidence="2">
    <location>
        <begin position="356"/>
        <end position="504"/>
    </location>
</feature>
<dbReference type="InterPro" id="IPR006145">
    <property type="entry name" value="PsdUridine_synth_RsuA/RluA"/>
</dbReference>
<dbReference type="GO" id="GO:0140098">
    <property type="term" value="F:catalytic activity, acting on RNA"/>
    <property type="evidence" value="ECO:0007669"/>
    <property type="project" value="UniProtKB-ARBA"/>
</dbReference>
<feature type="coiled-coil region" evidence="1">
    <location>
        <begin position="107"/>
        <end position="168"/>
    </location>
</feature>
<dbReference type="Pfam" id="PF00849">
    <property type="entry name" value="PseudoU_synth_2"/>
    <property type="match status" value="1"/>
</dbReference>
<dbReference type="OrthoDB" id="9807829at2"/>
<dbReference type="KEGG" id="noj:EJ995_10140"/>
<evidence type="ECO:0000313" key="4">
    <source>
        <dbReference type="Proteomes" id="UP000279600"/>
    </source>
</evidence>
<dbReference type="PROSITE" id="PS01129">
    <property type="entry name" value="PSI_RLU"/>
    <property type="match status" value="1"/>
</dbReference>
<keyword evidence="1" id="KW-0175">Coiled coil</keyword>
<dbReference type="PANTHER" id="PTHR21600">
    <property type="entry name" value="MITOCHONDRIAL RNA PSEUDOURIDINE SYNTHASE"/>
    <property type="match status" value="1"/>
</dbReference>
<dbReference type="GO" id="GO:0000455">
    <property type="term" value="P:enzyme-directed rRNA pseudouridine synthesis"/>
    <property type="evidence" value="ECO:0007669"/>
    <property type="project" value="TreeGrafter"/>
</dbReference>
<protein>
    <submittedName>
        <fullName evidence="3">RluA family pseudouridine synthase</fullName>
    </submittedName>
</protein>
<organism evidence="3 4">
    <name type="scientific">Nonlabens ponticola</name>
    <dbReference type="NCBI Taxonomy" id="2496866"/>
    <lineage>
        <taxon>Bacteria</taxon>
        <taxon>Pseudomonadati</taxon>
        <taxon>Bacteroidota</taxon>
        <taxon>Flavobacteriia</taxon>
        <taxon>Flavobacteriales</taxon>
        <taxon>Flavobacteriaceae</taxon>
        <taxon>Nonlabens</taxon>
    </lineage>
</organism>
<dbReference type="CDD" id="cd02869">
    <property type="entry name" value="PseudoU_synth_RluA_like"/>
    <property type="match status" value="1"/>
</dbReference>
<keyword evidence="4" id="KW-1185">Reference proteome</keyword>
<dbReference type="Proteomes" id="UP000279600">
    <property type="component" value="Chromosome"/>
</dbReference>
<dbReference type="AlphaFoldDB" id="A0A3S9MZA5"/>
<evidence type="ECO:0000313" key="3">
    <source>
        <dbReference type="EMBL" id="AZQ44585.1"/>
    </source>
</evidence>
<reference evidence="3 4" key="1">
    <citation type="submission" date="2018-12" db="EMBL/GenBank/DDBJ databases">
        <title>Complete genome of Nonlabens sp. MJ115.</title>
        <authorList>
            <person name="Choi H.S."/>
            <person name="Jung J."/>
        </authorList>
    </citation>
    <scope>NUCLEOTIDE SEQUENCE [LARGE SCALE GENOMIC DNA]</scope>
    <source>
        <strain evidence="3 4">MJ115</strain>
    </source>
</reference>
<dbReference type="GO" id="GO:0003723">
    <property type="term" value="F:RNA binding"/>
    <property type="evidence" value="ECO:0007669"/>
    <property type="project" value="InterPro"/>
</dbReference>
<dbReference type="Gene3D" id="3.30.2350.10">
    <property type="entry name" value="Pseudouridine synthase"/>
    <property type="match status" value="1"/>
</dbReference>
<dbReference type="InterPro" id="IPR020103">
    <property type="entry name" value="PsdUridine_synth_cat_dom_sf"/>
</dbReference>
<proteinExistence type="predicted"/>
<dbReference type="InterPro" id="IPR050188">
    <property type="entry name" value="RluA_PseudoU_synthase"/>
</dbReference>
<gene>
    <name evidence="3" type="ORF">EJ995_10140</name>
</gene>
<dbReference type="PANTHER" id="PTHR21600:SF89">
    <property type="entry name" value="RIBOSOMAL LARGE SUBUNIT PSEUDOURIDINE SYNTHASE A"/>
    <property type="match status" value="1"/>
</dbReference>
<sequence length="553" mass="63607">MDQIFHEFEDDVSHITLPEKFNFPFYYEPHELAVKAASELQDYLSKQPWFTKGSAQESGKMFGVLVVKRDDDSLGFLASFSGKLAGETTQPYFVPPVYELERVDQFFKLETDKLDALTAQLQELENDPASIELIRSFESTRSRHASRIEQEQLRIKRIKRERRKFLRSQEAVLNAQEFEQLTAQQRQLSLNNNFFLREYEEYLDQTIQPLEKSYSYLIARITDLKTRRRDGSNWLQDWLFDQYNFLNGSSEVKNVKALFKNRTPDMPPAGTGDCAAPKLLQYAYQHNFTPITMAEFWYGPSPASKIRKHGNYYPACRSKCEPVLEFMLHGLAVDDNPLLENPAVDKELEIIYEDQHMLAIVKPAEFLSVPGKTISDCVQSRMKAAYPDATGPMIVHRLDMSTSGIMLIAKTLEAYHHLQQQFIKRTITKRYTAVLVGVPKKDNGFIDLPMRVDLDNRPYQLVDHEYGKSARTKYKVIGQSDKQTLIHFFPITGRTHQLRVHAAHRDGLNAPIKGDDLYGTTSDRMYLHADRIVFVHPASNESIVLESPSGFGV</sequence>
<evidence type="ECO:0000256" key="1">
    <source>
        <dbReference type="SAM" id="Coils"/>
    </source>
</evidence>
<name>A0A3S9MZA5_9FLAO</name>
<evidence type="ECO:0000259" key="2">
    <source>
        <dbReference type="Pfam" id="PF00849"/>
    </source>
</evidence>
<accession>A0A3S9MZA5</accession>
<dbReference type="GO" id="GO:0009982">
    <property type="term" value="F:pseudouridine synthase activity"/>
    <property type="evidence" value="ECO:0007669"/>
    <property type="project" value="InterPro"/>
</dbReference>
<dbReference type="InterPro" id="IPR006224">
    <property type="entry name" value="PsdUridine_synth_RluA-like_CS"/>
</dbReference>